<dbReference type="Pfam" id="PF13180">
    <property type="entry name" value="PDZ_2"/>
    <property type="match status" value="1"/>
</dbReference>
<dbReference type="PANTHER" id="PTHR43343">
    <property type="entry name" value="PEPTIDASE S12"/>
    <property type="match status" value="1"/>
</dbReference>
<evidence type="ECO:0000313" key="8">
    <source>
        <dbReference type="Proteomes" id="UP000232323"/>
    </source>
</evidence>
<dbReference type="STRING" id="1157962.A0A250WX65"/>
<dbReference type="SUPFAM" id="SSF50156">
    <property type="entry name" value="PDZ domain-like"/>
    <property type="match status" value="1"/>
</dbReference>
<dbReference type="Gene3D" id="2.30.42.10">
    <property type="match status" value="1"/>
</dbReference>
<protein>
    <recommendedName>
        <fullName evidence="6">PDZ domain-containing protein</fullName>
    </recommendedName>
</protein>
<name>A0A250WX65_9CHLO</name>
<dbReference type="InterPro" id="IPR001940">
    <property type="entry name" value="Peptidase_S1C"/>
</dbReference>
<comment type="caution">
    <text evidence="7">The sequence shown here is derived from an EMBL/GenBank/DDBJ whole genome shotgun (WGS) entry which is preliminary data.</text>
</comment>
<dbReference type="InterPro" id="IPR051201">
    <property type="entry name" value="Chloro_Bact_Ser_Proteases"/>
</dbReference>
<dbReference type="SUPFAM" id="SSF50494">
    <property type="entry name" value="Trypsin-like serine proteases"/>
    <property type="match status" value="1"/>
</dbReference>
<dbReference type="OrthoDB" id="4217619at2759"/>
<feature type="region of interest" description="Disordered" evidence="5">
    <location>
        <begin position="95"/>
        <end position="148"/>
    </location>
</feature>
<feature type="compositionally biased region" description="Polar residues" evidence="5">
    <location>
        <begin position="137"/>
        <end position="148"/>
    </location>
</feature>
<proteinExistence type="inferred from homology"/>
<dbReference type="PANTHER" id="PTHR43343:SF3">
    <property type="entry name" value="PROTEASE DO-LIKE 8, CHLOROPLASTIC"/>
    <property type="match status" value="1"/>
</dbReference>
<sequence length="496" mass="53630">MLSLRCLYSDIFSKPTCFGRLGLLTPFRIGRTLSAGSQEAYKGLSSPEVAQLLQEGGVDFRDCFERSQLLERLSASFPQLPQSLRSKIEGLAESRRSVLPQEPQDTPSTNNKISNEQTQGITYEKDTSSLFKDNDVSPGTSSTQNNPVNLQRAADGLYGDEQYIVDLFQRCKPSVVHIACMSPGQHRSSMPSLNPEFVPRNFGSGFLWDQQGHVVTNYHVIHNAHAAQVTLSNNQKYRATLVGQEPDKDLAVLKIDAPAGDLTPVQVGVSHKLIVGQKVFAIGNPFGLDHTLTAGIVSGLGREMRSITGDNLRDVIQTDASINPGNSGGPLLDSRGRLIGVNTAATSHPMTTAGFGFAIPADTVRRIVNQLIRYGRVVRPGLGVMCMNDVHSRQLLGSGSTGVVVHDVVPNSGAAQAGLKGVRMDGYGNIYLGDVITSVGASSVNTVEDLVSFVEAFQVGDQVPVIVRRYNSTTHMDRSFKVEQLAVPLLHEAKSY</sequence>
<evidence type="ECO:0000256" key="5">
    <source>
        <dbReference type="SAM" id="MobiDB-lite"/>
    </source>
</evidence>
<gene>
    <name evidence="7" type="ORF">CEUSTIGMA_g2734.t1</name>
</gene>
<dbReference type="PRINTS" id="PR00834">
    <property type="entry name" value="PROTEASES2C"/>
</dbReference>
<dbReference type="Pfam" id="PF13365">
    <property type="entry name" value="Trypsin_2"/>
    <property type="match status" value="1"/>
</dbReference>
<dbReference type="InterPro" id="IPR009003">
    <property type="entry name" value="Peptidase_S1_PA"/>
</dbReference>
<keyword evidence="3" id="KW-0378">Hydrolase</keyword>
<dbReference type="Gene3D" id="2.40.10.120">
    <property type="match status" value="1"/>
</dbReference>
<evidence type="ECO:0000256" key="1">
    <source>
        <dbReference type="ARBA" id="ARBA00010541"/>
    </source>
</evidence>
<comment type="similarity">
    <text evidence="1">Belongs to the peptidase S1C family.</text>
</comment>
<keyword evidence="8" id="KW-1185">Reference proteome</keyword>
<dbReference type="GO" id="GO:0006508">
    <property type="term" value="P:proteolysis"/>
    <property type="evidence" value="ECO:0007669"/>
    <property type="project" value="UniProtKB-KW"/>
</dbReference>
<dbReference type="InterPro" id="IPR036034">
    <property type="entry name" value="PDZ_sf"/>
</dbReference>
<organism evidence="7 8">
    <name type="scientific">Chlamydomonas eustigma</name>
    <dbReference type="NCBI Taxonomy" id="1157962"/>
    <lineage>
        <taxon>Eukaryota</taxon>
        <taxon>Viridiplantae</taxon>
        <taxon>Chlorophyta</taxon>
        <taxon>core chlorophytes</taxon>
        <taxon>Chlorophyceae</taxon>
        <taxon>CS clade</taxon>
        <taxon>Chlamydomonadales</taxon>
        <taxon>Chlamydomonadaceae</taxon>
        <taxon>Chlamydomonas</taxon>
    </lineage>
</organism>
<reference evidence="7 8" key="1">
    <citation type="submission" date="2017-08" db="EMBL/GenBank/DDBJ databases">
        <title>Acidophilic green algal genome provides insights into adaptation to an acidic environment.</title>
        <authorList>
            <person name="Hirooka S."/>
            <person name="Hirose Y."/>
            <person name="Kanesaki Y."/>
            <person name="Higuchi S."/>
            <person name="Fujiwara T."/>
            <person name="Onuma R."/>
            <person name="Era A."/>
            <person name="Ohbayashi R."/>
            <person name="Uzuka A."/>
            <person name="Nozaki H."/>
            <person name="Yoshikawa H."/>
            <person name="Miyagishima S.Y."/>
        </authorList>
    </citation>
    <scope>NUCLEOTIDE SEQUENCE [LARGE SCALE GENOMIC DNA]</scope>
    <source>
        <strain evidence="7 8">NIES-2499</strain>
    </source>
</reference>
<accession>A0A250WX65</accession>
<dbReference type="FunFam" id="2.40.10.10:FF:000001">
    <property type="entry name" value="Periplasmic serine protease DegS"/>
    <property type="match status" value="1"/>
</dbReference>
<feature type="compositionally biased region" description="Polar residues" evidence="5">
    <location>
        <begin position="103"/>
        <end position="121"/>
    </location>
</feature>
<feature type="domain" description="PDZ" evidence="6">
    <location>
        <begin position="371"/>
        <end position="450"/>
    </location>
</feature>
<evidence type="ECO:0000259" key="6">
    <source>
        <dbReference type="PROSITE" id="PS50106"/>
    </source>
</evidence>
<evidence type="ECO:0000256" key="4">
    <source>
        <dbReference type="ARBA" id="ARBA00022825"/>
    </source>
</evidence>
<dbReference type="InterPro" id="IPR001478">
    <property type="entry name" value="PDZ"/>
</dbReference>
<keyword evidence="2" id="KW-0645">Protease</keyword>
<dbReference type="GO" id="GO:0004252">
    <property type="term" value="F:serine-type endopeptidase activity"/>
    <property type="evidence" value="ECO:0007669"/>
    <property type="project" value="InterPro"/>
</dbReference>
<evidence type="ECO:0000256" key="3">
    <source>
        <dbReference type="ARBA" id="ARBA00022801"/>
    </source>
</evidence>
<keyword evidence="4" id="KW-0720">Serine protease</keyword>
<dbReference type="PROSITE" id="PS50106">
    <property type="entry name" value="PDZ"/>
    <property type="match status" value="1"/>
</dbReference>
<dbReference type="AlphaFoldDB" id="A0A250WX65"/>
<evidence type="ECO:0000313" key="7">
    <source>
        <dbReference type="EMBL" id="GAX75289.1"/>
    </source>
</evidence>
<feature type="compositionally biased region" description="Basic and acidic residues" evidence="5">
    <location>
        <begin position="123"/>
        <end position="135"/>
    </location>
</feature>
<dbReference type="EMBL" id="BEGY01000011">
    <property type="protein sequence ID" value="GAX75289.1"/>
    <property type="molecule type" value="Genomic_DNA"/>
</dbReference>
<dbReference type="Proteomes" id="UP000232323">
    <property type="component" value="Unassembled WGS sequence"/>
</dbReference>
<evidence type="ECO:0000256" key="2">
    <source>
        <dbReference type="ARBA" id="ARBA00022670"/>
    </source>
</evidence>